<dbReference type="PANTHER" id="PTHR46268:SF6">
    <property type="entry name" value="UNIVERSAL STRESS PROTEIN UP12"/>
    <property type="match status" value="1"/>
</dbReference>
<protein>
    <submittedName>
        <fullName evidence="3">Universal stress protein</fullName>
    </submittedName>
</protein>
<dbReference type="Pfam" id="PF00582">
    <property type="entry name" value="Usp"/>
    <property type="match status" value="1"/>
</dbReference>
<organism evidence="3 4">
    <name type="scientific">Alkalihalophilus lindianensis</name>
    <dbReference type="NCBI Taxonomy" id="1630542"/>
    <lineage>
        <taxon>Bacteria</taxon>
        <taxon>Bacillati</taxon>
        <taxon>Bacillota</taxon>
        <taxon>Bacilli</taxon>
        <taxon>Bacillales</taxon>
        <taxon>Bacillaceae</taxon>
        <taxon>Alkalihalophilus</taxon>
    </lineage>
</organism>
<reference evidence="3 4" key="1">
    <citation type="submission" date="2023-10" db="EMBL/GenBank/DDBJ databases">
        <title>Screening of Alkalihalobacillus lindianensis BZ-TG-R113 and Its Alleviation of Salt Stress on Rapeseed Growth.</title>
        <authorList>
            <person name="Zhao B."/>
            <person name="Guo T."/>
        </authorList>
    </citation>
    <scope>NUCLEOTIDE SEQUENCE [LARGE SCALE GENOMIC DNA]</scope>
    <source>
        <strain evidence="3 4">BZ-TG-R113</strain>
    </source>
</reference>
<dbReference type="InterPro" id="IPR006016">
    <property type="entry name" value="UspA"/>
</dbReference>
<dbReference type="InterPro" id="IPR014729">
    <property type="entry name" value="Rossmann-like_a/b/a_fold"/>
</dbReference>
<gene>
    <name evidence="3" type="ORF">RYX56_02510</name>
</gene>
<evidence type="ECO:0000313" key="3">
    <source>
        <dbReference type="EMBL" id="MDV2683238.1"/>
    </source>
</evidence>
<dbReference type="RefSeq" id="WP_317120557.1">
    <property type="nucleotide sequence ID" value="NZ_JAWJBA010000001.1"/>
</dbReference>
<dbReference type="SUPFAM" id="SSF52402">
    <property type="entry name" value="Adenine nucleotide alpha hydrolases-like"/>
    <property type="match status" value="1"/>
</dbReference>
<sequence length="148" mass="16219">MINSILLCADGSQHSMRAADGSQHSMRAAEKAIELAMKSKIPLDIAYVISGATSKSDVLYCHDKSDISQSRQAKLQMIQERCFVKKVPCHIHLLRGEPGPTIVQFANKQAYDCVILGSRGLNPFQSMVLGSVSHKVAKRVKCPVLLVK</sequence>
<proteinExistence type="inferred from homology"/>
<accession>A0ABU3X7I2</accession>
<dbReference type="CDD" id="cd00293">
    <property type="entry name" value="USP-like"/>
    <property type="match status" value="1"/>
</dbReference>
<dbReference type="Gene3D" id="3.40.50.620">
    <property type="entry name" value="HUPs"/>
    <property type="match status" value="1"/>
</dbReference>
<feature type="domain" description="UspA" evidence="2">
    <location>
        <begin position="18"/>
        <end position="148"/>
    </location>
</feature>
<evidence type="ECO:0000256" key="1">
    <source>
        <dbReference type="ARBA" id="ARBA00008791"/>
    </source>
</evidence>
<dbReference type="InterPro" id="IPR006015">
    <property type="entry name" value="Universal_stress_UspA"/>
</dbReference>
<keyword evidence="4" id="KW-1185">Reference proteome</keyword>
<evidence type="ECO:0000259" key="2">
    <source>
        <dbReference type="Pfam" id="PF00582"/>
    </source>
</evidence>
<comment type="similarity">
    <text evidence="1">Belongs to the universal stress protein A family.</text>
</comment>
<dbReference type="PANTHER" id="PTHR46268">
    <property type="entry name" value="STRESS RESPONSE PROTEIN NHAX"/>
    <property type="match status" value="1"/>
</dbReference>
<dbReference type="PRINTS" id="PR01438">
    <property type="entry name" value="UNVRSLSTRESS"/>
</dbReference>
<dbReference type="EMBL" id="JAWJBA010000001">
    <property type="protein sequence ID" value="MDV2683238.1"/>
    <property type="molecule type" value="Genomic_DNA"/>
</dbReference>
<comment type="caution">
    <text evidence="3">The sequence shown here is derived from an EMBL/GenBank/DDBJ whole genome shotgun (WGS) entry which is preliminary data.</text>
</comment>
<evidence type="ECO:0000313" key="4">
    <source>
        <dbReference type="Proteomes" id="UP001287282"/>
    </source>
</evidence>
<dbReference type="Proteomes" id="UP001287282">
    <property type="component" value="Unassembled WGS sequence"/>
</dbReference>
<name>A0ABU3X7I2_9BACI</name>